<organism evidence="1 2">
    <name type="scientific">Alligator mississippiensis</name>
    <name type="common">American alligator</name>
    <dbReference type="NCBI Taxonomy" id="8496"/>
    <lineage>
        <taxon>Eukaryota</taxon>
        <taxon>Metazoa</taxon>
        <taxon>Chordata</taxon>
        <taxon>Craniata</taxon>
        <taxon>Vertebrata</taxon>
        <taxon>Euteleostomi</taxon>
        <taxon>Archelosauria</taxon>
        <taxon>Archosauria</taxon>
        <taxon>Crocodylia</taxon>
        <taxon>Alligatoridae</taxon>
        <taxon>Alligatorinae</taxon>
        <taxon>Alligator</taxon>
    </lineage>
</organism>
<comment type="caution">
    <text evidence="1">The sequence shown here is derived from an EMBL/GenBank/DDBJ whole genome shotgun (WGS) entry which is preliminary data.</text>
</comment>
<proteinExistence type="predicted"/>
<evidence type="ECO:0000313" key="2">
    <source>
        <dbReference type="Proteomes" id="UP000050525"/>
    </source>
</evidence>
<gene>
    <name evidence="1" type="ORF">Y1Q_0016298</name>
</gene>
<accession>A0A151NR65</accession>
<sequence>MVSEECLADLQAWWVENIPWQDAWWVEDVTQQDTWQAKDVAQQDTWQEEDIACKEVRDWQKEERDWWWDWEDQVFQKRLLALKEWHIEDLEWQAVLLARTVEATEEYHWVLDTILALAVTFVLPTALPRGAGLLAPWQPPTA</sequence>
<name>A0A151NR65_ALLMI</name>
<dbReference type="AlphaFoldDB" id="A0A151NR65"/>
<protein>
    <submittedName>
        <fullName evidence="1">Uncharacterized protein</fullName>
    </submittedName>
</protein>
<reference evidence="1 2" key="1">
    <citation type="journal article" date="2012" name="Genome Biol.">
        <title>Sequencing three crocodilian genomes to illuminate the evolution of archosaurs and amniotes.</title>
        <authorList>
            <person name="St John J.A."/>
            <person name="Braun E.L."/>
            <person name="Isberg S.R."/>
            <person name="Miles L.G."/>
            <person name="Chong A.Y."/>
            <person name="Gongora J."/>
            <person name="Dalzell P."/>
            <person name="Moran C."/>
            <person name="Bed'hom B."/>
            <person name="Abzhanov A."/>
            <person name="Burgess S.C."/>
            <person name="Cooksey A.M."/>
            <person name="Castoe T.A."/>
            <person name="Crawford N.G."/>
            <person name="Densmore L.D."/>
            <person name="Drew J.C."/>
            <person name="Edwards S.V."/>
            <person name="Faircloth B.C."/>
            <person name="Fujita M.K."/>
            <person name="Greenwold M.J."/>
            <person name="Hoffmann F.G."/>
            <person name="Howard J.M."/>
            <person name="Iguchi T."/>
            <person name="Janes D.E."/>
            <person name="Khan S.Y."/>
            <person name="Kohno S."/>
            <person name="de Koning A.J."/>
            <person name="Lance S.L."/>
            <person name="McCarthy F.M."/>
            <person name="McCormack J.E."/>
            <person name="Merchant M.E."/>
            <person name="Peterson D.G."/>
            <person name="Pollock D.D."/>
            <person name="Pourmand N."/>
            <person name="Raney B.J."/>
            <person name="Roessler K.A."/>
            <person name="Sanford J.R."/>
            <person name="Sawyer R.H."/>
            <person name="Schmidt C.J."/>
            <person name="Triplett E.W."/>
            <person name="Tuberville T.D."/>
            <person name="Venegas-Anaya M."/>
            <person name="Howard J.T."/>
            <person name="Jarvis E.D."/>
            <person name="Guillette L.J.Jr."/>
            <person name="Glenn T.C."/>
            <person name="Green R.E."/>
            <person name="Ray D.A."/>
        </authorList>
    </citation>
    <scope>NUCLEOTIDE SEQUENCE [LARGE SCALE GENOMIC DNA]</scope>
    <source>
        <strain evidence="1">KSC_2009_1</strain>
    </source>
</reference>
<keyword evidence="2" id="KW-1185">Reference proteome</keyword>
<evidence type="ECO:0000313" key="1">
    <source>
        <dbReference type="EMBL" id="KYO39336.1"/>
    </source>
</evidence>
<dbReference type="Proteomes" id="UP000050525">
    <property type="component" value="Unassembled WGS sequence"/>
</dbReference>
<dbReference type="EMBL" id="AKHW03002275">
    <property type="protein sequence ID" value="KYO39336.1"/>
    <property type="molecule type" value="Genomic_DNA"/>
</dbReference>